<dbReference type="PANTHER" id="PTHR22946:SF13">
    <property type="entry name" value="ALPHA_BETA HYDROLASE PSOB"/>
    <property type="match status" value="1"/>
</dbReference>
<dbReference type="Gene3D" id="3.40.50.1820">
    <property type="entry name" value="alpha/beta hydrolase"/>
    <property type="match status" value="1"/>
</dbReference>
<organism evidence="4 5">
    <name type="scientific">Kitasatospora arboriphila</name>
    <dbReference type="NCBI Taxonomy" id="258052"/>
    <lineage>
        <taxon>Bacteria</taxon>
        <taxon>Bacillati</taxon>
        <taxon>Actinomycetota</taxon>
        <taxon>Actinomycetes</taxon>
        <taxon>Kitasatosporales</taxon>
        <taxon>Streptomycetaceae</taxon>
        <taxon>Kitasatospora</taxon>
    </lineage>
</organism>
<protein>
    <recommendedName>
        <fullName evidence="3">Serine aminopeptidase S33 domain-containing protein</fullName>
    </recommendedName>
</protein>
<dbReference type="SUPFAM" id="SSF53474">
    <property type="entry name" value="alpha/beta-Hydrolases"/>
    <property type="match status" value="1"/>
</dbReference>
<comment type="similarity">
    <text evidence="1">Belongs to the AB hydrolase superfamily.</text>
</comment>
<comment type="caution">
    <text evidence="4">The sequence shown here is derived from an EMBL/GenBank/DDBJ whole genome shotgun (WGS) entry which is preliminary data.</text>
</comment>
<dbReference type="Pfam" id="PF12146">
    <property type="entry name" value="Hydrolase_4"/>
    <property type="match status" value="1"/>
</dbReference>
<gene>
    <name evidence="4" type="ORF">GCM10009663_72910</name>
</gene>
<evidence type="ECO:0000256" key="1">
    <source>
        <dbReference type="ARBA" id="ARBA00008645"/>
    </source>
</evidence>
<evidence type="ECO:0000313" key="4">
    <source>
        <dbReference type="EMBL" id="GAA1123026.1"/>
    </source>
</evidence>
<dbReference type="PANTHER" id="PTHR22946">
    <property type="entry name" value="DIENELACTONE HYDROLASE DOMAIN-CONTAINING PROTEIN-RELATED"/>
    <property type="match status" value="1"/>
</dbReference>
<dbReference type="EMBL" id="BAAALD010000135">
    <property type="protein sequence ID" value="GAA1123026.1"/>
    <property type="molecule type" value="Genomic_DNA"/>
</dbReference>
<dbReference type="Proteomes" id="UP001499987">
    <property type="component" value="Unassembled WGS sequence"/>
</dbReference>
<keyword evidence="2" id="KW-0378">Hydrolase</keyword>
<dbReference type="RefSeq" id="WP_344628046.1">
    <property type="nucleotide sequence ID" value="NZ_BAAALD010000135.1"/>
</dbReference>
<feature type="domain" description="Serine aminopeptidase S33" evidence="3">
    <location>
        <begin position="143"/>
        <end position="268"/>
    </location>
</feature>
<proteinExistence type="inferred from homology"/>
<reference evidence="5" key="1">
    <citation type="journal article" date="2019" name="Int. J. Syst. Evol. Microbiol.">
        <title>The Global Catalogue of Microorganisms (GCM) 10K type strain sequencing project: providing services to taxonomists for standard genome sequencing and annotation.</title>
        <authorList>
            <consortium name="The Broad Institute Genomics Platform"/>
            <consortium name="The Broad Institute Genome Sequencing Center for Infectious Disease"/>
            <person name="Wu L."/>
            <person name="Ma J."/>
        </authorList>
    </citation>
    <scope>NUCLEOTIDE SEQUENCE [LARGE SCALE GENOMIC DNA]</scope>
    <source>
        <strain evidence="5">JCM 13002</strain>
    </source>
</reference>
<evidence type="ECO:0000256" key="2">
    <source>
        <dbReference type="ARBA" id="ARBA00022801"/>
    </source>
</evidence>
<sequence>MTDSPDLSFLDAPGVMAGYAEETRPRAHGAGLDVWEYGRVAAGVTSLREWPAACRAAARRHLAVAEAAAAAGRTRTAGEAYRTAARWFHVGGLVPDPDRAAGARTAGAADEAMRSALALLEPDAERVEGEGFAGWLRRPAGGRPAPVVVVVPGLDSGKEEFHAVAEALLARGTAVLAIDGPGQGVLATTSTFEPDYGKVIGRAVDHLAGREGLDTEDGVAVIGLSLGGWFAAAAAAQERRVRAAALVSGPYRLDWDGLVPFVVATLAQRCGGLAAAREGADRIDLGTITAELDLPLLVVEGGDDRIPGVTNADLLARQLENAELLLVPHGNHLLGTALPDWLPATADWLAEAVRTAPPRA</sequence>
<accession>A0ABP4ETB4</accession>
<name>A0ABP4ETB4_9ACTN</name>
<evidence type="ECO:0000313" key="5">
    <source>
        <dbReference type="Proteomes" id="UP001499987"/>
    </source>
</evidence>
<dbReference type="InterPro" id="IPR022742">
    <property type="entry name" value="Hydrolase_4"/>
</dbReference>
<evidence type="ECO:0000259" key="3">
    <source>
        <dbReference type="Pfam" id="PF12146"/>
    </source>
</evidence>
<dbReference type="Gene3D" id="1.20.1440.110">
    <property type="entry name" value="acylaminoacyl peptidase"/>
    <property type="match status" value="1"/>
</dbReference>
<dbReference type="InterPro" id="IPR050261">
    <property type="entry name" value="FrsA_esterase"/>
</dbReference>
<keyword evidence="5" id="KW-1185">Reference proteome</keyword>
<dbReference type="InterPro" id="IPR029058">
    <property type="entry name" value="AB_hydrolase_fold"/>
</dbReference>